<dbReference type="Gene3D" id="3.30.470.20">
    <property type="entry name" value="ATP-grasp fold, B domain"/>
    <property type="match status" value="1"/>
</dbReference>
<keyword evidence="4" id="KW-0547">Nucleotide-binding</keyword>
<evidence type="ECO:0000259" key="8">
    <source>
        <dbReference type="Pfam" id="PF08442"/>
    </source>
</evidence>
<dbReference type="InterPro" id="IPR005162">
    <property type="entry name" value="Retrotrans_gag_dom"/>
</dbReference>
<gene>
    <name evidence="10" type="primary">LOC113430790</name>
</gene>
<accession>A0A6J1W813</accession>
<evidence type="ECO:0000256" key="4">
    <source>
        <dbReference type="ARBA" id="ARBA00022741"/>
    </source>
</evidence>
<dbReference type="KEGG" id="nss:113430790"/>
<dbReference type="FunFam" id="3.40.50.261:FF:000001">
    <property type="entry name" value="Succinate--CoA ligase [ADP-forming] subunit beta"/>
    <property type="match status" value="1"/>
</dbReference>
<dbReference type="InterPro" id="IPR017866">
    <property type="entry name" value="Succ-CoA_synthase_bsu_CS"/>
</dbReference>
<keyword evidence="3" id="KW-0436">Ligase</keyword>
<evidence type="ECO:0000313" key="9">
    <source>
        <dbReference type="Proteomes" id="UP000504612"/>
    </source>
</evidence>
<keyword evidence="5" id="KW-0067">ATP-binding</keyword>
<dbReference type="InterPro" id="IPR013650">
    <property type="entry name" value="ATP-grasp_succ-CoA_synth-type"/>
</dbReference>
<proteinExistence type="predicted"/>
<reference evidence="10" key="1">
    <citation type="submission" date="2025-08" db="UniProtKB">
        <authorList>
            <consortium name="RefSeq"/>
        </authorList>
    </citation>
    <scope>IDENTIFICATION</scope>
</reference>
<dbReference type="GO" id="GO:0006104">
    <property type="term" value="P:succinyl-CoA metabolic process"/>
    <property type="evidence" value="ECO:0007669"/>
    <property type="project" value="TreeGrafter"/>
</dbReference>
<dbReference type="GO" id="GO:0004775">
    <property type="term" value="F:succinate-CoA ligase (ADP-forming) activity"/>
    <property type="evidence" value="ECO:0007669"/>
    <property type="project" value="TreeGrafter"/>
</dbReference>
<sequence length="354" mass="38597">MYENPIKSQTVARRLKDICQGKRPLQEFIAEFRLLCMDSAWNEAAHMDAFQDGLADEIQDELVHVEPALTLDAELFQIAVFSSPLNSAQFSPNILKEPVDIAQGLRDEQALCLARRMVFLAKAAAAAAENMLKLHGLFIRYDTLLVEINPLAEDAAGTVVCVDAKMNFDDNSAFHQAAVFGWHDWLQVDAKEREVSDAGLNYIALEGDIGCLVNGAGLAMATMDLIQLHGGMLANLLDVGGGATVEQVKEAFKLITLDTGVKSILVNIFGGFMHCDTIAEGIVLAATELELKIPVVVRLQGTRVDRAKALIAETKLDILPCDDLDQAAKVAVGLSKIVTLAKEAHLEVSFQWRI</sequence>
<dbReference type="PROSITE" id="PS01217">
    <property type="entry name" value="SUCCINYL_COA_LIG_3"/>
    <property type="match status" value="1"/>
</dbReference>
<evidence type="ECO:0000256" key="1">
    <source>
        <dbReference type="ARBA" id="ARBA00005064"/>
    </source>
</evidence>
<dbReference type="UniPathway" id="UPA00223">
    <property type="reaction ID" value="UER00999"/>
</dbReference>
<dbReference type="Pfam" id="PF08442">
    <property type="entry name" value="ATP-grasp_2"/>
    <property type="match status" value="1"/>
</dbReference>
<protein>
    <submittedName>
        <fullName evidence="10">Succinate--CoA ligase [ADP-forming] subunit beta, mitochondrial-like</fullName>
    </submittedName>
</protein>
<keyword evidence="2" id="KW-0816">Tricarboxylic acid cycle</keyword>
<dbReference type="GO" id="GO:0005524">
    <property type="term" value="F:ATP binding"/>
    <property type="evidence" value="ECO:0007669"/>
    <property type="project" value="UniProtKB-KW"/>
</dbReference>
<dbReference type="Gene3D" id="3.40.50.261">
    <property type="entry name" value="Succinyl-CoA synthetase domains"/>
    <property type="match status" value="1"/>
</dbReference>
<evidence type="ECO:0000256" key="2">
    <source>
        <dbReference type="ARBA" id="ARBA00022532"/>
    </source>
</evidence>
<dbReference type="InterPro" id="IPR016102">
    <property type="entry name" value="Succinyl-CoA_synth-like"/>
</dbReference>
<dbReference type="SUPFAM" id="SSF56059">
    <property type="entry name" value="Glutathione synthetase ATP-binding domain-like"/>
    <property type="match status" value="1"/>
</dbReference>
<name>A0A6J1W813_9SAUR</name>
<dbReference type="GeneID" id="113430790"/>
<keyword evidence="9" id="KW-1185">Reference proteome</keyword>
<evidence type="ECO:0000256" key="5">
    <source>
        <dbReference type="ARBA" id="ARBA00022840"/>
    </source>
</evidence>
<dbReference type="PANTHER" id="PTHR11815">
    <property type="entry name" value="SUCCINYL-COA SYNTHETASE BETA CHAIN"/>
    <property type="match status" value="1"/>
</dbReference>
<evidence type="ECO:0000313" key="10">
    <source>
        <dbReference type="RefSeq" id="XP_026548988.1"/>
    </source>
</evidence>
<evidence type="ECO:0000259" key="6">
    <source>
        <dbReference type="Pfam" id="PF00549"/>
    </source>
</evidence>
<dbReference type="PANTHER" id="PTHR11815:SF1">
    <property type="entry name" value="SUCCINATE--COA LIGASE [ADP-FORMING] SUBUNIT BETA, MITOCHONDRIAL"/>
    <property type="match status" value="1"/>
</dbReference>
<dbReference type="Proteomes" id="UP000504612">
    <property type="component" value="Unplaced"/>
</dbReference>
<feature type="domain" description="ATP-grasp fold succinyl-CoA synthetase-type" evidence="8">
    <location>
        <begin position="93"/>
        <end position="152"/>
    </location>
</feature>
<dbReference type="GO" id="GO:0005739">
    <property type="term" value="C:mitochondrion"/>
    <property type="evidence" value="ECO:0007669"/>
    <property type="project" value="TreeGrafter"/>
</dbReference>
<dbReference type="InterPro" id="IPR005811">
    <property type="entry name" value="SUCC_ACL_C"/>
</dbReference>
<dbReference type="AlphaFoldDB" id="A0A6J1W813"/>
<evidence type="ECO:0000256" key="3">
    <source>
        <dbReference type="ARBA" id="ARBA00022598"/>
    </source>
</evidence>
<dbReference type="GO" id="GO:0042709">
    <property type="term" value="C:succinate-CoA ligase complex"/>
    <property type="evidence" value="ECO:0007669"/>
    <property type="project" value="TreeGrafter"/>
</dbReference>
<dbReference type="GO" id="GO:0006099">
    <property type="term" value="P:tricarboxylic acid cycle"/>
    <property type="evidence" value="ECO:0007669"/>
    <property type="project" value="UniProtKB-UniPathway"/>
</dbReference>
<feature type="domain" description="Retrotransposon gag" evidence="7">
    <location>
        <begin position="2"/>
        <end position="55"/>
    </location>
</feature>
<organism evidence="9 10">
    <name type="scientific">Notechis scutatus</name>
    <name type="common">mainland tiger snake</name>
    <dbReference type="NCBI Taxonomy" id="8663"/>
    <lineage>
        <taxon>Eukaryota</taxon>
        <taxon>Metazoa</taxon>
        <taxon>Chordata</taxon>
        <taxon>Craniata</taxon>
        <taxon>Vertebrata</taxon>
        <taxon>Euteleostomi</taxon>
        <taxon>Lepidosauria</taxon>
        <taxon>Squamata</taxon>
        <taxon>Bifurcata</taxon>
        <taxon>Unidentata</taxon>
        <taxon>Episquamata</taxon>
        <taxon>Toxicofera</taxon>
        <taxon>Serpentes</taxon>
        <taxon>Colubroidea</taxon>
        <taxon>Elapidae</taxon>
        <taxon>Hydrophiinae</taxon>
        <taxon>Notechis</taxon>
    </lineage>
</organism>
<comment type="pathway">
    <text evidence="1">Carbohydrate metabolism; tricarboxylic acid cycle; succinate from succinyl-CoA (ligase route): step 1/1.</text>
</comment>
<feature type="domain" description="ATP-citrate synthase/succinyl-CoA ligase C-terminal" evidence="6">
    <location>
        <begin position="212"/>
        <end position="332"/>
    </location>
</feature>
<dbReference type="Pfam" id="PF03732">
    <property type="entry name" value="Retrotrans_gag"/>
    <property type="match status" value="1"/>
</dbReference>
<dbReference type="SUPFAM" id="SSF52210">
    <property type="entry name" value="Succinyl-CoA synthetase domains"/>
    <property type="match status" value="1"/>
</dbReference>
<evidence type="ECO:0000259" key="7">
    <source>
        <dbReference type="Pfam" id="PF03732"/>
    </source>
</evidence>
<dbReference type="RefSeq" id="XP_026548988.1">
    <property type="nucleotide sequence ID" value="XM_026693203.1"/>
</dbReference>
<dbReference type="Pfam" id="PF00549">
    <property type="entry name" value="Ligase_CoA"/>
    <property type="match status" value="1"/>
</dbReference>